<feature type="chain" id="PRO_5046842775" description="Isoquinoline 1-oxidoreductase subunit" evidence="1">
    <location>
        <begin position="21"/>
        <end position="206"/>
    </location>
</feature>
<name>A0ABZ2LMJ1_9BACT</name>
<reference evidence="2 3" key="1">
    <citation type="submission" date="2021-12" db="EMBL/GenBank/DDBJ databases">
        <title>Discovery of the Pendulisporaceae a myxobacterial family with distinct sporulation behavior and unique specialized metabolism.</title>
        <authorList>
            <person name="Garcia R."/>
            <person name="Popoff A."/>
            <person name="Bader C.D."/>
            <person name="Loehr J."/>
            <person name="Walesch S."/>
            <person name="Walt C."/>
            <person name="Boldt J."/>
            <person name="Bunk B."/>
            <person name="Haeckl F.J.F.P.J."/>
            <person name="Gunesch A.P."/>
            <person name="Birkelbach J."/>
            <person name="Nuebel U."/>
            <person name="Pietschmann T."/>
            <person name="Bach T."/>
            <person name="Mueller R."/>
        </authorList>
    </citation>
    <scope>NUCLEOTIDE SEQUENCE [LARGE SCALE GENOMIC DNA]</scope>
    <source>
        <strain evidence="2 3">MSr11954</strain>
    </source>
</reference>
<dbReference type="SUPFAM" id="SSF48695">
    <property type="entry name" value="Multiheme cytochromes"/>
    <property type="match status" value="1"/>
</dbReference>
<evidence type="ECO:0008006" key="4">
    <source>
        <dbReference type="Google" id="ProtNLM"/>
    </source>
</evidence>
<dbReference type="RefSeq" id="WP_394821748.1">
    <property type="nucleotide sequence ID" value="NZ_CP089984.1"/>
</dbReference>
<evidence type="ECO:0000313" key="2">
    <source>
        <dbReference type="EMBL" id="WXB12129.1"/>
    </source>
</evidence>
<protein>
    <recommendedName>
        <fullName evidence="4">Isoquinoline 1-oxidoreductase subunit</fullName>
    </recommendedName>
</protein>
<feature type="signal peptide" evidence="1">
    <location>
        <begin position="1"/>
        <end position="20"/>
    </location>
</feature>
<dbReference type="EMBL" id="CP089984">
    <property type="protein sequence ID" value="WXB12129.1"/>
    <property type="molecule type" value="Genomic_DNA"/>
</dbReference>
<organism evidence="2 3">
    <name type="scientific">Pendulispora albinea</name>
    <dbReference type="NCBI Taxonomy" id="2741071"/>
    <lineage>
        <taxon>Bacteria</taxon>
        <taxon>Pseudomonadati</taxon>
        <taxon>Myxococcota</taxon>
        <taxon>Myxococcia</taxon>
        <taxon>Myxococcales</taxon>
        <taxon>Sorangiineae</taxon>
        <taxon>Pendulisporaceae</taxon>
        <taxon>Pendulispora</taxon>
    </lineage>
</organism>
<evidence type="ECO:0000256" key="1">
    <source>
        <dbReference type="SAM" id="SignalP"/>
    </source>
</evidence>
<gene>
    <name evidence="2" type="ORF">LZC94_30280</name>
</gene>
<accession>A0ABZ2LMJ1</accession>
<dbReference type="Proteomes" id="UP001370348">
    <property type="component" value="Chromosome"/>
</dbReference>
<dbReference type="PROSITE" id="PS51257">
    <property type="entry name" value="PROKAR_LIPOPROTEIN"/>
    <property type="match status" value="1"/>
</dbReference>
<keyword evidence="3" id="KW-1185">Reference proteome</keyword>
<keyword evidence="1" id="KW-0732">Signal</keyword>
<evidence type="ECO:0000313" key="3">
    <source>
        <dbReference type="Proteomes" id="UP001370348"/>
    </source>
</evidence>
<proteinExistence type="predicted"/>
<sequence>MKRASLVLALAGLSGLSALAGLAACGNGRPEATRPTATPEADRTAGLAAFETVRGVLQHPRCQNCHPGGDAPLQGDDSHVHAQNVKRGPTGHGMVGAECSTCHGPANPPSAYGMHVPPGNIKGWHMPSPETKMVFVGVAPGALCNQIKDATRNGGMDMRALRTHLDDPLVAWGWSPGFGRAPVPVPREQFLGAWETWARAGAPCPD</sequence>
<dbReference type="InterPro" id="IPR036280">
    <property type="entry name" value="Multihaem_cyt_sf"/>
</dbReference>